<keyword evidence="1" id="KW-0689">Ribosomal protein</keyword>
<protein>
    <submittedName>
        <fullName evidence="1">Ribosomal protein L3</fullName>
    </submittedName>
</protein>
<dbReference type="PANTHER" id="PTHR11229">
    <property type="entry name" value="50S RIBOSOMAL PROTEIN L3"/>
    <property type="match status" value="1"/>
</dbReference>
<dbReference type="InterPro" id="IPR009000">
    <property type="entry name" value="Transl_B-barrel_sf"/>
</dbReference>
<dbReference type="PANTHER" id="PTHR11229:SF16">
    <property type="entry name" value="LARGE RIBOSOMAL SUBUNIT PROTEIN UL3C"/>
    <property type="match status" value="1"/>
</dbReference>
<reference evidence="1" key="2">
    <citation type="journal article" date="2014" name="ISME J.">
        <title>Microbial stratification in low pH oxic and suboxic macroscopic growths along an acid mine drainage.</title>
        <authorList>
            <person name="Mendez-Garcia C."/>
            <person name="Mesa V."/>
            <person name="Sprenger R.R."/>
            <person name="Richter M."/>
            <person name="Diez M.S."/>
            <person name="Solano J."/>
            <person name="Bargiela R."/>
            <person name="Golyshina O.V."/>
            <person name="Manteca A."/>
            <person name="Ramos J.L."/>
            <person name="Gallego J.R."/>
            <person name="Llorente I."/>
            <person name="Martins Dos Santos V.A."/>
            <person name="Jensen O.N."/>
            <person name="Pelaez A.I."/>
            <person name="Sanchez J."/>
            <person name="Ferrer M."/>
        </authorList>
    </citation>
    <scope>NUCLEOTIDE SEQUENCE</scope>
</reference>
<dbReference type="GO" id="GO:0006412">
    <property type="term" value="P:translation"/>
    <property type="evidence" value="ECO:0007669"/>
    <property type="project" value="InterPro"/>
</dbReference>
<feature type="non-terminal residue" evidence="1">
    <location>
        <position position="58"/>
    </location>
</feature>
<keyword evidence="1" id="KW-0687">Ribonucleoprotein</keyword>
<dbReference type="EMBL" id="AUZX01002954">
    <property type="protein sequence ID" value="EQD75276.1"/>
    <property type="molecule type" value="Genomic_DNA"/>
</dbReference>
<dbReference type="InterPro" id="IPR019927">
    <property type="entry name" value="Ribosomal_uL3_bac/org-type"/>
</dbReference>
<gene>
    <name evidence="1" type="ORF">B1A_04058</name>
</gene>
<accession>T1BQZ3</accession>
<dbReference type="SUPFAM" id="SSF50447">
    <property type="entry name" value="Translation proteins"/>
    <property type="match status" value="1"/>
</dbReference>
<dbReference type="AlphaFoldDB" id="T1BQZ3"/>
<organism evidence="1">
    <name type="scientific">mine drainage metagenome</name>
    <dbReference type="NCBI Taxonomy" id="410659"/>
    <lineage>
        <taxon>unclassified sequences</taxon>
        <taxon>metagenomes</taxon>
        <taxon>ecological metagenomes</taxon>
    </lineage>
</organism>
<comment type="caution">
    <text evidence="1">The sequence shown here is derived from an EMBL/GenBank/DDBJ whole genome shotgun (WGS) entry which is preliminary data.</text>
</comment>
<dbReference type="Gene3D" id="2.40.30.10">
    <property type="entry name" value="Translation factors"/>
    <property type="match status" value="1"/>
</dbReference>
<proteinExistence type="predicted"/>
<evidence type="ECO:0000313" key="1">
    <source>
        <dbReference type="EMBL" id="EQD75276.1"/>
    </source>
</evidence>
<sequence>MLRLSFKEYSVNTLLGRKLGMTQVYLENGQSVPVTVVEAGPCEVVQVKNKDKDGYNAV</sequence>
<dbReference type="GO" id="GO:0003735">
    <property type="term" value="F:structural constituent of ribosome"/>
    <property type="evidence" value="ECO:0007669"/>
    <property type="project" value="InterPro"/>
</dbReference>
<name>T1BQZ3_9ZZZZ</name>
<reference evidence="1" key="1">
    <citation type="submission" date="2013-08" db="EMBL/GenBank/DDBJ databases">
        <authorList>
            <person name="Mendez C."/>
            <person name="Richter M."/>
            <person name="Ferrer M."/>
            <person name="Sanchez J."/>
        </authorList>
    </citation>
    <scope>NUCLEOTIDE SEQUENCE</scope>
</reference>
<dbReference type="GO" id="GO:0022625">
    <property type="term" value="C:cytosolic large ribosomal subunit"/>
    <property type="evidence" value="ECO:0007669"/>
    <property type="project" value="TreeGrafter"/>
</dbReference>